<keyword evidence="2" id="KW-0964">Secreted</keyword>
<keyword evidence="8" id="KW-1185">Reference proteome</keyword>
<evidence type="ECO:0000256" key="3">
    <source>
        <dbReference type="ARBA" id="ARBA00023157"/>
    </source>
</evidence>
<evidence type="ECO:0000256" key="1">
    <source>
        <dbReference type="ARBA" id="ARBA00004613"/>
    </source>
</evidence>
<accession>A0AAE1EX04</accession>
<comment type="caution">
    <text evidence="7">The sequence shown here is derived from an EMBL/GenBank/DDBJ whole genome shotgun (WGS) entry which is preliminary data.</text>
</comment>
<comment type="subcellular location">
    <subcellularLocation>
        <location evidence="1">Secreted</location>
    </subcellularLocation>
</comment>
<evidence type="ECO:0000256" key="5">
    <source>
        <dbReference type="PROSITE-ProRule" id="PRU00776"/>
    </source>
</evidence>
<evidence type="ECO:0000259" key="6">
    <source>
        <dbReference type="PROSITE" id="PS51446"/>
    </source>
</evidence>
<comment type="similarity">
    <text evidence="4 5">Belongs to the protease inhibitor I19 family.</text>
</comment>
<dbReference type="PROSITE" id="PS51446">
    <property type="entry name" value="PACIFASTIN"/>
    <property type="match status" value="1"/>
</dbReference>
<name>A0AAE1EX04_PETCI</name>
<evidence type="ECO:0000256" key="4">
    <source>
        <dbReference type="ARBA" id="ARBA00029459"/>
    </source>
</evidence>
<sequence>MVLVHEPVWAGPAIVIRPVATSTCLDGSSWRKDCNTCNCRSGVAVCTKRFCPKLPPQCYLPPVSLNGPYQCTAHIKMWSFSAQRGSVMNSSTVVVGVPTTCMVHVLHVKPPV</sequence>
<dbReference type="InterPro" id="IPR008037">
    <property type="entry name" value="Pacifastin_dom"/>
</dbReference>
<organism evidence="7 8">
    <name type="scientific">Petrolisthes cinctipes</name>
    <name type="common">Flat porcelain crab</name>
    <dbReference type="NCBI Taxonomy" id="88211"/>
    <lineage>
        <taxon>Eukaryota</taxon>
        <taxon>Metazoa</taxon>
        <taxon>Ecdysozoa</taxon>
        <taxon>Arthropoda</taxon>
        <taxon>Crustacea</taxon>
        <taxon>Multicrustacea</taxon>
        <taxon>Malacostraca</taxon>
        <taxon>Eumalacostraca</taxon>
        <taxon>Eucarida</taxon>
        <taxon>Decapoda</taxon>
        <taxon>Pleocyemata</taxon>
        <taxon>Anomura</taxon>
        <taxon>Galatheoidea</taxon>
        <taxon>Porcellanidae</taxon>
        <taxon>Petrolisthes</taxon>
    </lineage>
</organism>
<keyword evidence="3 5" id="KW-1015">Disulfide bond</keyword>
<reference evidence="7" key="1">
    <citation type="submission" date="2023-10" db="EMBL/GenBank/DDBJ databases">
        <title>Genome assemblies of two species of porcelain crab, Petrolisthes cinctipes and Petrolisthes manimaculis (Anomura: Porcellanidae).</title>
        <authorList>
            <person name="Angst P."/>
        </authorList>
    </citation>
    <scope>NUCLEOTIDE SEQUENCE</scope>
    <source>
        <strain evidence="7">PB745_01</strain>
        <tissue evidence="7">Gill</tissue>
    </source>
</reference>
<dbReference type="Pfam" id="PF05375">
    <property type="entry name" value="Pacifastin_I"/>
    <property type="match status" value="1"/>
</dbReference>
<dbReference type="GO" id="GO:0004867">
    <property type="term" value="F:serine-type endopeptidase inhibitor activity"/>
    <property type="evidence" value="ECO:0007669"/>
    <property type="project" value="UniProtKB-UniRule"/>
</dbReference>
<protein>
    <recommendedName>
        <fullName evidence="6">Pacifastin domain-containing protein</fullName>
    </recommendedName>
</protein>
<keyword evidence="5" id="KW-0722">Serine protease inhibitor</keyword>
<dbReference type="InterPro" id="IPR036201">
    <property type="entry name" value="Pacifastin_dom_sf"/>
</dbReference>
<proteinExistence type="inferred from homology"/>
<dbReference type="AlphaFoldDB" id="A0AAE1EX04"/>
<comment type="caution">
    <text evidence="5">Lacks conserved residue(s) required for the propagation of feature annotation.</text>
</comment>
<dbReference type="Proteomes" id="UP001286313">
    <property type="component" value="Unassembled WGS sequence"/>
</dbReference>
<evidence type="ECO:0000313" key="7">
    <source>
        <dbReference type="EMBL" id="KAK3862907.1"/>
    </source>
</evidence>
<feature type="domain" description="Pacifastin" evidence="6">
    <location>
        <begin position="21"/>
        <end position="54"/>
    </location>
</feature>
<dbReference type="SUPFAM" id="SSF57283">
    <property type="entry name" value="PMP inhibitors"/>
    <property type="match status" value="1"/>
</dbReference>
<evidence type="ECO:0000256" key="2">
    <source>
        <dbReference type="ARBA" id="ARBA00022525"/>
    </source>
</evidence>
<gene>
    <name evidence="7" type="ORF">Pcinc_031269</name>
</gene>
<evidence type="ECO:0000313" key="8">
    <source>
        <dbReference type="Proteomes" id="UP001286313"/>
    </source>
</evidence>
<keyword evidence="5" id="KW-0646">Protease inhibitor</keyword>
<dbReference type="EMBL" id="JAWQEG010004131">
    <property type="protein sequence ID" value="KAK3862907.1"/>
    <property type="molecule type" value="Genomic_DNA"/>
</dbReference>
<feature type="disulfide bond" evidence="5">
    <location>
        <begin position="24"/>
        <end position="39"/>
    </location>
</feature>
<dbReference type="GO" id="GO:0005576">
    <property type="term" value="C:extracellular region"/>
    <property type="evidence" value="ECO:0007669"/>
    <property type="project" value="UniProtKB-SubCell"/>
</dbReference>